<evidence type="ECO:0000313" key="6">
    <source>
        <dbReference type="EMBL" id="MYN47272.1"/>
    </source>
</evidence>
<dbReference type="PROSITE" id="PS50915">
    <property type="entry name" value="CRYSTALLIN_BETA_GAMMA"/>
    <property type="match status" value="3"/>
</dbReference>
<proteinExistence type="inferred from homology"/>
<protein>
    <recommendedName>
        <fullName evidence="5">Beta/gamma crystallin 'Greek key' domain-containing protein</fullName>
    </recommendedName>
</protein>
<dbReference type="PANTHER" id="PTHR11818:SF42">
    <property type="entry name" value="VOLTAGE-GATED HYDROGEN CHANNEL 1"/>
    <property type="match status" value="1"/>
</dbReference>
<keyword evidence="2" id="KW-0677">Repeat</keyword>
<gene>
    <name evidence="6" type="ORF">GTP23_19695</name>
</gene>
<dbReference type="InterPro" id="IPR050252">
    <property type="entry name" value="Beta/Gamma-Crystallin"/>
</dbReference>
<keyword evidence="7" id="KW-1185">Reference proteome</keyword>
<dbReference type="PANTHER" id="PTHR11818">
    <property type="entry name" value="BETA/GAMMA CRYSTALLIN"/>
    <property type="match status" value="1"/>
</dbReference>
<keyword evidence="4" id="KW-0732">Signal</keyword>
<organism evidence="6 7">
    <name type="scientific">Duganella fentianensis</name>
    <dbReference type="NCBI Taxonomy" id="2692177"/>
    <lineage>
        <taxon>Bacteria</taxon>
        <taxon>Pseudomonadati</taxon>
        <taxon>Pseudomonadota</taxon>
        <taxon>Betaproteobacteria</taxon>
        <taxon>Burkholderiales</taxon>
        <taxon>Oxalobacteraceae</taxon>
        <taxon>Telluria group</taxon>
        <taxon>Duganella</taxon>
    </lineage>
</organism>
<dbReference type="InterPro" id="IPR011024">
    <property type="entry name" value="G_crystallin-like"/>
</dbReference>
<sequence length="235" mass="27061">MKISLLRFIRAAFVLALPVAVAQAGEITLYTHANFNGPAITLRGETPDLVPYNFNDRASSVVVRSGTWQLCEHADFRGRCMVVERGEYPVLAGFNDMISSAREIGGRGEWNGRNDQNERNEHNDRWDRNDRNDRGERHGRRWERDDERSHGYGREPIELFSQSGFNGARLGIRNEVRTLVDYDFNDQAGSIIVNEGRWELCEHADFGGRCIVLEPGRYEYLDNMNNRISSLRRIR</sequence>
<feature type="domain" description="Beta/gamma crystallin 'Greek key'" evidence="5">
    <location>
        <begin position="66"/>
        <end position="105"/>
    </location>
</feature>
<feature type="signal peptide" evidence="4">
    <location>
        <begin position="1"/>
        <end position="24"/>
    </location>
</feature>
<dbReference type="Pfam" id="PF00030">
    <property type="entry name" value="Crystall"/>
    <property type="match status" value="2"/>
</dbReference>
<dbReference type="Gene3D" id="2.60.20.10">
    <property type="entry name" value="Crystallins"/>
    <property type="match status" value="2"/>
</dbReference>
<name>A0A845I2B0_9BURK</name>
<dbReference type="InterPro" id="IPR001064">
    <property type="entry name" value="Beta/gamma_crystallin"/>
</dbReference>
<dbReference type="SMART" id="SM00247">
    <property type="entry name" value="XTALbg"/>
    <property type="match status" value="2"/>
</dbReference>
<evidence type="ECO:0000313" key="7">
    <source>
        <dbReference type="Proteomes" id="UP000444316"/>
    </source>
</evidence>
<comment type="caution">
    <text evidence="6">The sequence shown here is derived from an EMBL/GenBank/DDBJ whole genome shotgun (WGS) entry which is preliminary data.</text>
</comment>
<dbReference type="AlphaFoldDB" id="A0A845I2B0"/>
<evidence type="ECO:0000256" key="1">
    <source>
        <dbReference type="ARBA" id="ARBA00009646"/>
    </source>
</evidence>
<feature type="region of interest" description="Disordered" evidence="3">
    <location>
        <begin position="105"/>
        <end position="149"/>
    </location>
</feature>
<accession>A0A845I2B0</accession>
<feature type="chain" id="PRO_5032841734" description="Beta/gamma crystallin 'Greek key' domain-containing protein" evidence="4">
    <location>
        <begin position="25"/>
        <end position="235"/>
    </location>
</feature>
<comment type="similarity">
    <text evidence="1">Belongs to the beta/gamma-crystallin family.</text>
</comment>
<dbReference type="SUPFAM" id="SSF49695">
    <property type="entry name" value="gamma-Crystallin-like"/>
    <property type="match status" value="1"/>
</dbReference>
<feature type="domain" description="Beta/gamma crystallin 'Greek key'" evidence="5">
    <location>
        <begin position="25"/>
        <end position="65"/>
    </location>
</feature>
<dbReference type="EMBL" id="WWCL01000004">
    <property type="protein sequence ID" value="MYN47272.1"/>
    <property type="molecule type" value="Genomic_DNA"/>
</dbReference>
<evidence type="ECO:0000256" key="4">
    <source>
        <dbReference type="SAM" id="SignalP"/>
    </source>
</evidence>
<dbReference type="RefSeq" id="WP_161036655.1">
    <property type="nucleotide sequence ID" value="NZ_WWCL01000004.1"/>
</dbReference>
<feature type="domain" description="Beta/gamma crystallin 'Greek key'" evidence="5">
    <location>
        <begin position="196"/>
        <end position="235"/>
    </location>
</feature>
<evidence type="ECO:0000256" key="3">
    <source>
        <dbReference type="SAM" id="MobiDB-lite"/>
    </source>
</evidence>
<reference evidence="6" key="1">
    <citation type="submission" date="2019-12" db="EMBL/GenBank/DDBJ databases">
        <title>Novel species isolated from a subtropical stream in China.</title>
        <authorList>
            <person name="Lu H."/>
        </authorList>
    </citation>
    <scope>NUCLEOTIDE SEQUENCE [LARGE SCALE GENOMIC DNA]</scope>
    <source>
        <strain evidence="6">FT93W</strain>
    </source>
</reference>
<evidence type="ECO:0000256" key="2">
    <source>
        <dbReference type="ARBA" id="ARBA00022737"/>
    </source>
</evidence>
<evidence type="ECO:0000259" key="5">
    <source>
        <dbReference type="PROSITE" id="PS50915"/>
    </source>
</evidence>
<dbReference type="Proteomes" id="UP000444316">
    <property type="component" value="Unassembled WGS sequence"/>
</dbReference>